<dbReference type="SUPFAM" id="SSF52047">
    <property type="entry name" value="RNI-like"/>
    <property type="match status" value="1"/>
</dbReference>
<evidence type="ECO:0000313" key="2">
    <source>
        <dbReference type="Proteomes" id="UP001141327"/>
    </source>
</evidence>
<dbReference type="Gene3D" id="3.80.10.10">
    <property type="entry name" value="Ribonuclease Inhibitor"/>
    <property type="match status" value="2"/>
</dbReference>
<accession>A0ABQ8ULQ8</accession>
<reference evidence="1" key="1">
    <citation type="journal article" date="2022" name="bioRxiv">
        <title>Genomics of Preaxostyla Flagellates Illuminates Evolutionary Transitions and the Path Towards Mitochondrial Loss.</title>
        <authorList>
            <person name="Novak L.V.F."/>
            <person name="Treitli S.C."/>
            <person name="Pyrih J."/>
            <person name="Halakuc P."/>
            <person name="Pipaliya S.V."/>
            <person name="Vacek V."/>
            <person name="Brzon O."/>
            <person name="Soukal P."/>
            <person name="Eme L."/>
            <person name="Dacks J.B."/>
            <person name="Karnkowska A."/>
            <person name="Elias M."/>
            <person name="Hampl V."/>
        </authorList>
    </citation>
    <scope>NUCLEOTIDE SEQUENCE</scope>
    <source>
        <strain evidence="1">RCP-MX</strain>
    </source>
</reference>
<gene>
    <name evidence="1" type="ORF">PAPYR_5826</name>
</gene>
<protein>
    <submittedName>
        <fullName evidence="1">Uncharacterized protein</fullName>
    </submittedName>
</protein>
<proteinExistence type="predicted"/>
<keyword evidence="2" id="KW-1185">Reference proteome</keyword>
<evidence type="ECO:0000313" key="1">
    <source>
        <dbReference type="EMBL" id="KAJ4458435.1"/>
    </source>
</evidence>
<dbReference type="PANTHER" id="PTHR13318">
    <property type="entry name" value="PARTNER OF PAIRED, ISOFORM B-RELATED"/>
    <property type="match status" value="1"/>
</dbReference>
<comment type="caution">
    <text evidence="1">The sequence shown here is derived from an EMBL/GenBank/DDBJ whole genome shotgun (WGS) entry which is preliminary data.</text>
</comment>
<organism evidence="1 2">
    <name type="scientific">Paratrimastix pyriformis</name>
    <dbReference type="NCBI Taxonomy" id="342808"/>
    <lineage>
        <taxon>Eukaryota</taxon>
        <taxon>Metamonada</taxon>
        <taxon>Preaxostyla</taxon>
        <taxon>Paratrimastigidae</taxon>
        <taxon>Paratrimastix</taxon>
    </lineage>
</organism>
<dbReference type="EMBL" id="JAPMOS010000029">
    <property type="protein sequence ID" value="KAJ4458435.1"/>
    <property type="molecule type" value="Genomic_DNA"/>
</dbReference>
<sequence length="690" mass="75455">MTRLPSDLLVALIRASDCPTMTYIQMLRLSHEIRATIHGTALEISFATDDNLDTPSVPLEALSALIRPCKNLATLSLAHQDISLFAYGPLADCVAWVDDCFAGHRPLNTLGLPVGPMFDALLGAGYLHDLEFMHFGYGLTDPARMTALGHSCPKLESLEQMTLVESNNGDTYRGLAPLARTLNQFALSCSKTIPPDLVAFLGSCAHLERLAITAQPPKSLLCAIGPQLTHLDIYGGSDEKAFDLAELGITRLVSLKLYMYPFDLDRLVAANQATMRSLSLSFCSKASIDLIQLAPSLQDFQLLKIMPHPDPVRIASRNLRRLLLYCAWLGPGATLTLACPALEVLELPSFTDFTVPNLVDMTCPRLRRLRGPFLNQLGKNEAALGWMCTFLHRGLPACLTKLSRFSVTRPETLAALLALPALTRLSIRLGPLARFSNPLVMRTPPSLERLEIQPSTDPIGPPANLDLRIEGPRLRVLAVGGNGAESMSSFKGDQIRLVLDCPALACLRLAGPPQVVSLAVAEGRAAATPPLQEFIMDGCDHFSDASLVAFLTQCGSHLRHAQLQFPDPQDWPGVAAVLGQLPALTHLSVYLVLPSPDLALACPHLRRMFLSLEGETTCLRSLALDCPLLEELSICAQCWEPDARFTMAAPAPHLRLIRVTHGRIQEELERQYPGRAKSPIRKRRFNREGD</sequence>
<dbReference type="InterPro" id="IPR032675">
    <property type="entry name" value="LRR_dom_sf"/>
</dbReference>
<name>A0ABQ8ULQ8_9EUKA</name>
<dbReference type="PANTHER" id="PTHR13318:SF190">
    <property type="entry name" value="PARTNER OF PAIRED, ISOFORM B"/>
    <property type="match status" value="1"/>
</dbReference>
<dbReference type="Proteomes" id="UP001141327">
    <property type="component" value="Unassembled WGS sequence"/>
</dbReference>